<feature type="transmembrane region" description="Helical" evidence="1">
    <location>
        <begin position="21"/>
        <end position="41"/>
    </location>
</feature>
<reference evidence="2" key="1">
    <citation type="submission" date="2021-01" db="UniProtKB">
        <authorList>
            <consortium name="EnsemblPlants"/>
        </authorList>
    </citation>
    <scope>IDENTIFICATION</scope>
</reference>
<organism evidence="2 3">
    <name type="scientific">Kalanchoe fedtschenkoi</name>
    <name type="common">Lavender scallops</name>
    <name type="synonym">South American air plant</name>
    <dbReference type="NCBI Taxonomy" id="63787"/>
    <lineage>
        <taxon>Eukaryota</taxon>
        <taxon>Viridiplantae</taxon>
        <taxon>Streptophyta</taxon>
        <taxon>Embryophyta</taxon>
        <taxon>Tracheophyta</taxon>
        <taxon>Spermatophyta</taxon>
        <taxon>Magnoliopsida</taxon>
        <taxon>eudicotyledons</taxon>
        <taxon>Gunneridae</taxon>
        <taxon>Pentapetalae</taxon>
        <taxon>Saxifragales</taxon>
        <taxon>Crassulaceae</taxon>
        <taxon>Kalanchoe</taxon>
    </lineage>
</organism>
<evidence type="ECO:0000313" key="2">
    <source>
        <dbReference type="EnsemblPlants" id="Kaladp0039s0183.1.v1.1.CDS.1"/>
    </source>
</evidence>
<evidence type="ECO:0000256" key="1">
    <source>
        <dbReference type="SAM" id="Phobius"/>
    </source>
</evidence>
<evidence type="ECO:0000313" key="3">
    <source>
        <dbReference type="Proteomes" id="UP000594263"/>
    </source>
</evidence>
<protein>
    <submittedName>
        <fullName evidence="2">Uncharacterized protein</fullName>
    </submittedName>
</protein>
<keyword evidence="1" id="KW-0472">Membrane</keyword>
<keyword evidence="1" id="KW-1133">Transmembrane helix</keyword>
<sequence length="84" mass="9720">MTKFEGLCHRPASLQMKLLQYIMSFLFCGEYYGLLGFLRLLNCSFARACSVWLRPEKSRILLQGMNCGKSSSVQGTYNLREREE</sequence>
<keyword evidence="3" id="KW-1185">Reference proteome</keyword>
<keyword evidence="1" id="KW-0812">Transmembrane</keyword>
<dbReference type="AlphaFoldDB" id="A0A7N0TKD8"/>
<dbReference type="Gramene" id="Kaladp0039s0183.1.v1.1">
    <property type="protein sequence ID" value="Kaladp0039s0183.1.v1.1.CDS.1"/>
    <property type="gene ID" value="Kaladp0039s0183.v1.1"/>
</dbReference>
<dbReference type="Proteomes" id="UP000594263">
    <property type="component" value="Unplaced"/>
</dbReference>
<accession>A0A7N0TKD8</accession>
<proteinExistence type="predicted"/>
<name>A0A7N0TKD8_KALFE</name>
<dbReference type="EnsemblPlants" id="Kaladp0039s0183.1.v1.1">
    <property type="protein sequence ID" value="Kaladp0039s0183.1.v1.1.CDS.1"/>
    <property type="gene ID" value="Kaladp0039s0183.v1.1"/>
</dbReference>